<accession>A0A8E6B541</accession>
<dbReference type="EMBL" id="CP074694">
    <property type="protein sequence ID" value="QVL32295.1"/>
    <property type="molecule type" value="Genomic_DNA"/>
</dbReference>
<evidence type="ECO:0000313" key="2">
    <source>
        <dbReference type="Proteomes" id="UP000676194"/>
    </source>
</evidence>
<dbReference type="Proteomes" id="UP000676194">
    <property type="component" value="Chromosome"/>
</dbReference>
<dbReference type="AlphaFoldDB" id="A0A8E6B541"/>
<organism evidence="1 2">
    <name type="scientific">Telmatocola sphagniphila</name>
    <dbReference type="NCBI Taxonomy" id="1123043"/>
    <lineage>
        <taxon>Bacteria</taxon>
        <taxon>Pseudomonadati</taxon>
        <taxon>Planctomycetota</taxon>
        <taxon>Planctomycetia</taxon>
        <taxon>Gemmatales</taxon>
        <taxon>Gemmataceae</taxon>
    </lineage>
</organism>
<name>A0A8E6B541_9BACT</name>
<evidence type="ECO:0000313" key="1">
    <source>
        <dbReference type="EMBL" id="QVL32295.1"/>
    </source>
</evidence>
<keyword evidence="2" id="KW-1185">Reference proteome</keyword>
<dbReference type="InterPro" id="IPR011463">
    <property type="entry name" value="DUF1569"/>
</dbReference>
<sequence>MTLERRSLKFDSFDEVRADVDNLLKGYTKVGKWDLAQCCGHLAVWAGYPVEGYPRGNFLVRTMLATIKMTMGRQMREQWLTTGHMKSGIQTMPETVPAPGMDEVKAAEMLKQKIQQFEAYTGEYQASPLLGAMTREEARKIQLVHMGHHLSFLIPKS</sequence>
<dbReference type="KEGG" id="tsph:KIH39_26270"/>
<proteinExistence type="predicted"/>
<dbReference type="Pfam" id="PF07606">
    <property type="entry name" value="DUF1569"/>
    <property type="match status" value="1"/>
</dbReference>
<reference evidence="1" key="1">
    <citation type="submission" date="2021-05" db="EMBL/GenBank/DDBJ databases">
        <title>Complete genome sequence of the cellulolytic planctomycete Telmatocola sphagniphila SP2T and characterization of the first cellulase from planctomycetes.</title>
        <authorList>
            <person name="Rakitin A.L."/>
            <person name="Beletsky A.V."/>
            <person name="Naumoff D.G."/>
            <person name="Kulichevskaya I.S."/>
            <person name="Mardanov A.V."/>
            <person name="Ravin N.V."/>
            <person name="Dedysh S.N."/>
        </authorList>
    </citation>
    <scope>NUCLEOTIDE SEQUENCE</scope>
    <source>
        <strain evidence="1">SP2T</strain>
    </source>
</reference>
<dbReference type="RefSeq" id="WP_213497115.1">
    <property type="nucleotide sequence ID" value="NZ_CP074694.1"/>
</dbReference>
<protein>
    <submittedName>
        <fullName evidence="1">DUF1569 domain-containing protein</fullName>
    </submittedName>
</protein>
<gene>
    <name evidence="1" type="ORF">KIH39_26270</name>
</gene>